<comment type="caution">
    <text evidence="2">The sequence shown here is derived from an EMBL/GenBank/DDBJ whole genome shotgun (WGS) entry which is preliminary data.</text>
</comment>
<feature type="signal peptide" evidence="1">
    <location>
        <begin position="1"/>
        <end position="17"/>
    </location>
</feature>
<gene>
    <name evidence="2" type="ORF">CTEN210_13878</name>
</gene>
<keyword evidence="1" id="KW-0732">Signal</keyword>
<feature type="chain" id="PRO_5042290030" evidence="1">
    <location>
        <begin position="18"/>
        <end position="258"/>
    </location>
</feature>
<accession>A0AAD3D3U9</accession>
<keyword evidence="3" id="KW-1185">Reference proteome</keyword>
<protein>
    <submittedName>
        <fullName evidence="2">Uncharacterized protein</fullName>
    </submittedName>
</protein>
<dbReference type="EMBL" id="BLLK01000058">
    <property type="protein sequence ID" value="GFH57402.1"/>
    <property type="molecule type" value="Genomic_DNA"/>
</dbReference>
<name>A0AAD3D3U9_9STRA</name>
<evidence type="ECO:0000313" key="2">
    <source>
        <dbReference type="EMBL" id="GFH57402.1"/>
    </source>
</evidence>
<proteinExistence type="predicted"/>
<sequence length="258" mass="28949">MSTRVLLIIVSAILINGKLIQSLSSSGSRSSQRLMDNLEMVSLEMKKSDLKRKDFISLSIAFSGFIFSNPLKAAASNLPESTGADFSKTGSPEKLAPILAMKEDLDEVQKKLIENQSPSSTQQLLEQLKKILENSIPEDEKAFKRIFDEYSQPVSYKQKYMDSNAFLIYYTKGFDGVGRPSIESGDEIPLQTLQYGARNECWTSYDDLITEIKFGIKDSSTELGELKLFLDKSISSWNNYIGLAPRSTIEKAEELLRN</sequence>
<organism evidence="2 3">
    <name type="scientific">Chaetoceros tenuissimus</name>
    <dbReference type="NCBI Taxonomy" id="426638"/>
    <lineage>
        <taxon>Eukaryota</taxon>
        <taxon>Sar</taxon>
        <taxon>Stramenopiles</taxon>
        <taxon>Ochrophyta</taxon>
        <taxon>Bacillariophyta</taxon>
        <taxon>Coscinodiscophyceae</taxon>
        <taxon>Chaetocerotophycidae</taxon>
        <taxon>Chaetocerotales</taxon>
        <taxon>Chaetocerotaceae</taxon>
        <taxon>Chaetoceros</taxon>
    </lineage>
</organism>
<reference evidence="2 3" key="1">
    <citation type="journal article" date="2021" name="Sci. Rep.">
        <title>The genome of the diatom Chaetoceros tenuissimus carries an ancient integrated fragment of an extant virus.</title>
        <authorList>
            <person name="Hongo Y."/>
            <person name="Kimura K."/>
            <person name="Takaki Y."/>
            <person name="Yoshida Y."/>
            <person name="Baba S."/>
            <person name="Kobayashi G."/>
            <person name="Nagasaki K."/>
            <person name="Hano T."/>
            <person name="Tomaru Y."/>
        </authorList>
    </citation>
    <scope>NUCLEOTIDE SEQUENCE [LARGE SCALE GENOMIC DNA]</scope>
    <source>
        <strain evidence="2 3">NIES-3715</strain>
    </source>
</reference>
<dbReference type="AlphaFoldDB" id="A0AAD3D3U9"/>
<evidence type="ECO:0000313" key="3">
    <source>
        <dbReference type="Proteomes" id="UP001054902"/>
    </source>
</evidence>
<dbReference type="Proteomes" id="UP001054902">
    <property type="component" value="Unassembled WGS sequence"/>
</dbReference>
<evidence type="ECO:0000256" key="1">
    <source>
        <dbReference type="SAM" id="SignalP"/>
    </source>
</evidence>